<reference evidence="1 2" key="1">
    <citation type="journal article" date="2018" name="Front. Plant Sci.">
        <title>Red Clover (Trifolium pratense) and Zigzag Clover (T. medium) - A Picture of Genomic Similarities and Differences.</title>
        <authorList>
            <person name="Dluhosova J."/>
            <person name="Istvanek J."/>
            <person name="Nedelnik J."/>
            <person name="Repkova J."/>
        </authorList>
    </citation>
    <scope>NUCLEOTIDE SEQUENCE [LARGE SCALE GENOMIC DNA]</scope>
    <source>
        <strain evidence="2">cv. 10/8</strain>
        <tissue evidence="1">Leaf</tissue>
    </source>
</reference>
<dbReference type="EMBL" id="LXQA010871675">
    <property type="protein sequence ID" value="MCI74947.1"/>
    <property type="molecule type" value="Genomic_DNA"/>
</dbReference>
<comment type="caution">
    <text evidence="1">The sequence shown here is derived from an EMBL/GenBank/DDBJ whole genome shotgun (WGS) entry which is preliminary data.</text>
</comment>
<keyword evidence="2" id="KW-1185">Reference proteome</keyword>
<accession>A0A392UQD6</accession>
<feature type="non-terminal residue" evidence="1">
    <location>
        <position position="1"/>
    </location>
</feature>
<dbReference type="AlphaFoldDB" id="A0A392UQD6"/>
<protein>
    <submittedName>
        <fullName evidence="1">F-box/kelch-repeat protein</fullName>
    </submittedName>
</protein>
<name>A0A392UQD6_9FABA</name>
<evidence type="ECO:0000313" key="1">
    <source>
        <dbReference type="EMBL" id="MCI74947.1"/>
    </source>
</evidence>
<organism evidence="1 2">
    <name type="scientific">Trifolium medium</name>
    <dbReference type="NCBI Taxonomy" id="97028"/>
    <lineage>
        <taxon>Eukaryota</taxon>
        <taxon>Viridiplantae</taxon>
        <taxon>Streptophyta</taxon>
        <taxon>Embryophyta</taxon>
        <taxon>Tracheophyta</taxon>
        <taxon>Spermatophyta</taxon>
        <taxon>Magnoliopsida</taxon>
        <taxon>eudicotyledons</taxon>
        <taxon>Gunneridae</taxon>
        <taxon>Pentapetalae</taxon>
        <taxon>rosids</taxon>
        <taxon>fabids</taxon>
        <taxon>Fabales</taxon>
        <taxon>Fabaceae</taxon>
        <taxon>Papilionoideae</taxon>
        <taxon>50 kb inversion clade</taxon>
        <taxon>NPAAA clade</taxon>
        <taxon>Hologalegina</taxon>
        <taxon>IRL clade</taxon>
        <taxon>Trifolieae</taxon>
        <taxon>Trifolium</taxon>
    </lineage>
</organism>
<evidence type="ECO:0000313" key="2">
    <source>
        <dbReference type="Proteomes" id="UP000265520"/>
    </source>
</evidence>
<dbReference type="Proteomes" id="UP000265520">
    <property type="component" value="Unassembled WGS sequence"/>
</dbReference>
<proteinExistence type="predicted"/>
<sequence>AVKFDIEKFDGRINFDLWKVHVKDVPIQSGLHKACCKCGKSVHVKRVEQYLKKTLRQVLATSPLFWEMIVILSRR</sequence>